<evidence type="ECO:0000256" key="2">
    <source>
        <dbReference type="ARBA" id="ARBA00022679"/>
    </source>
</evidence>
<proteinExistence type="predicted"/>
<name>A0AA49X7F8_9VIRU</name>
<evidence type="ECO:0000256" key="3">
    <source>
        <dbReference type="ARBA" id="ARBA00022695"/>
    </source>
</evidence>
<dbReference type="GO" id="GO:0003968">
    <property type="term" value="F:RNA-directed RNA polymerase activity"/>
    <property type="evidence" value="ECO:0007669"/>
    <property type="project" value="UniProtKB-KW"/>
</dbReference>
<evidence type="ECO:0000256" key="1">
    <source>
        <dbReference type="ARBA" id="ARBA00022484"/>
    </source>
</evidence>
<evidence type="ECO:0000313" key="4">
    <source>
        <dbReference type="EMBL" id="WLK77427.1"/>
    </source>
</evidence>
<dbReference type="EMBL" id="OQ862554">
    <property type="protein sequence ID" value="WLK77427.1"/>
    <property type="molecule type" value="Genomic_RNA"/>
</dbReference>
<keyword evidence="2" id="KW-0808">Transferase</keyword>
<accession>A0AA49X7F8</accession>
<dbReference type="SUPFAM" id="SSF56672">
    <property type="entry name" value="DNA/RNA polymerases"/>
    <property type="match status" value="1"/>
</dbReference>
<reference evidence="4" key="1">
    <citation type="journal article" date="2023" name="Front. Cell. Infect. Microbiol.">
        <title>Virome Analysis of an Ectomycorrhizal Fungus Suillus luteus Revealing Potential Evolutionary Implications.</title>
        <authorList>
            <person name="Liu H."/>
            <person name="Zhang Y."/>
            <person name="Liu Y."/>
            <person name="Xiao J."/>
            <person name="Huang Z."/>
            <person name="Li Y."/>
            <person name="Li H."/>
            <person name="Li P."/>
        </authorList>
    </citation>
    <scope>NUCLEOTIDE SEQUENCE</scope>
    <source>
        <strain evidence="4">SlBV2</strain>
    </source>
</reference>
<protein>
    <submittedName>
        <fullName evidence="4">RNA-dependent RNA polymerase</fullName>
    </submittedName>
</protein>
<organism evidence="4">
    <name type="scientific">Suillus luteus botourmiavirus 2</name>
    <dbReference type="NCBI Taxonomy" id="3067803"/>
    <lineage>
        <taxon>Viruses</taxon>
        <taxon>Riboviria</taxon>
        <taxon>Orthornavirae</taxon>
        <taxon>Lenarviricota</taxon>
        <taxon>Miaviricetes</taxon>
        <taxon>Ourlivirales</taxon>
        <taxon>Botourmiaviridae</taxon>
    </lineage>
</organism>
<sequence>MPEARTREVKAGCAASRSLSKSLSRAARVILFEWFPNSKDNISVHIQGETCDEVRKAWNEWTGERKAEWSTLRKTKSVGYESFIAAVKSCNRMFDRPCVPCDQTMFESVINDFAQNQTKTRNESWDFPPLFSNGPYSLLASEVRRIIGKDWGKRIDRSLRVPNQKGCFDLPTQKGGTLGARPWECQDIHPGNIRPVVAKTKGKARVVTLQNSYVKEILRPIHEGLYDHISEMDWLVRGELTEEHLQPLVDDLRDGEFHISGDYSQATNLINAKTVRTIVGVLCESDHLTPEEKRVLWQSFTDLRLIECTGTKYFVRGQMMGSYVSFPLLCILNRAMYNITQNWSHRLGGRKMSDRRPRPARFNGDDCAFNGTRGTFELWRQVTSFYGMEVNVDKTGLSKKKIELNSRVFFTRAGRLAPKPVLSFLDCTSDTLLLDAVQQSKGLHFNTRVWIINHLILNEIRIRDVSPEALPLGVFRRVVKKAWFRNACKNERTLSEKTFEYDSEQGKFIKTTKRGIQMVVGPSLPEEHYDWFNESYRDIQREYLENYRGRTVRIPSEPWYRRPKQRTGRKGKYRLAEMIKRSKPSWAFVWPKSLLEYTCARESWRLSDPDSNNPWKADHPFLTTRCIITHQVKPRFYPPVLEGEWFKEGDLWRWNGVASGAP</sequence>
<keyword evidence="3" id="KW-0548">Nucleotidyltransferase</keyword>
<keyword evidence="1 4" id="KW-0696">RNA-directed RNA polymerase</keyword>
<dbReference type="InterPro" id="IPR043502">
    <property type="entry name" value="DNA/RNA_pol_sf"/>
</dbReference>